<evidence type="ECO:0000256" key="8">
    <source>
        <dbReference type="ARBA" id="ARBA00022840"/>
    </source>
</evidence>
<keyword evidence="6 12" id="KW-0547">Nucleotide-binding</keyword>
<dbReference type="GO" id="GO:0005524">
    <property type="term" value="F:ATP binding"/>
    <property type="evidence" value="ECO:0007669"/>
    <property type="project" value="UniProtKB-UniRule"/>
</dbReference>
<comment type="catalytic activity">
    <reaction evidence="10">
        <text>L-threonyl-[protein] + ATP = O-phospho-L-threonyl-[protein] + ADP + H(+)</text>
        <dbReference type="Rhea" id="RHEA:46608"/>
        <dbReference type="Rhea" id="RHEA-COMP:11060"/>
        <dbReference type="Rhea" id="RHEA-COMP:11605"/>
        <dbReference type="ChEBI" id="CHEBI:15378"/>
        <dbReference type="ChEBI" id="CHEBI:30013"/>
        <dbReference type="ChEBI" id="CHEBI:30616"/>
        <dbReference type="ChEBI" id="CHEBI:61977"/>
        <dbReference type="ChEBI" id="CHEBI:456216"/>
        <dbReference type="EC" id="2.7.11.1"/>
    </reaction>
</comment>
<keyword evidence="7" id="KW-0418">Kinase</keyword>
<comment type="cofactor">
    <cofactor evidence="1">
        <name>Mn(2+)</name>
        <dbReference type="ChEBI" id="CHEBI:29035"/>
    </cofactor>
</comment>
<dbReference type="InterPro" id="IPR011009">
    <property type="entry name" value="Kinase-like_dom_sf"/>
</dbReference>
<dbReference type="Pfam" id="PF00069">
    <property type="entry name" value="Pkinase"/>
    <property type="match status" value="1"/>
</dbReference>
<comment type="catalytic activity">
    <reaction evidence="11">
        <text>L-seryl-[protein] + ATP = O-phospho-L-seryl-[protein] + ADP + H(+)</text>
        <dbReference type="Rhea" id="RHEA:17989"/>
        <dbReference type="Rhea" id="RHEA-COMP:9863"/>
        <dbReference type="Rhea" id="RHEA-COMP:11604"/>
        <dbReference type="ChEBI" id="CHEBI:15378"/>
        <dbReference type="ChEBI" id="CHEBI:29999"/>
        <dbReference type="ChEBI" id="CHEBI:30616"/>
        <dbReference type="ChEBI" id="CHEBI:83421"/>
        <dbReference type="ChEBI" id="CHEBI:456216"/>
        <dbReference type="EC" id="2.7.11.1"/>
    </reaction>
</comment>
<evidence type="ECO:0000256" key="12">
    <source>
        <dbReference type="PROSITE-ProRule" id="PRU10141"/>
    </source>
</evidence>
<comment type="similarity">
    <text evidence="2">Belongs to the protein kinase superfamily. CAMK Ser/Thr protein kinase family. SNF1 subfamily.</text>
</comment>
<dbReference type="FunFam" id="3.30.310.80:FF:000005">
    <property type="entry name" value="Non-specific serine/threonine protein kinase"/>
    <property type="match status" value="1"/>
</dbReference>
<feature type="compositionally biased region" description="Pro residues" evidence="14">
    <location>
        <begin position="472"/>
        <end position="481"/>
    </location>
</feature>
<feature type="compositionally biased region" description="Basic and acidic residues" evidence="14">
    <location>
        <begin position="277"/>
        <end position="287"/>
    </location>
</feature>
<feature type="transmembrane region" description="Helical" evidence="15">
    <location>
        <begin position="193"/>
        <end position="212"/>
    </location>
</feature>
<dbReference type="FunFam" id="3.30.200.20:FF:000096">
    <property type="entry name" value="Non-specific serine/threonine protein kinase"/>
    <property type="match status" value="1"/>
</dbReference>
<name>J3L9S9_ORYBR</name>
<evidence type="ECO:0000259" key="17">
    <source>
        <dbReference type="PROSITE" id="PS50816"/>
    </source>
</evidence>
<evidence type="ECO:0000313" key="19">
    <source>
        <dbReference type="Proteomes" id="UP000006038"/>
    </source>
</evidence>
<dbReference type="PROSITE" id="PS50816">
    <property type="entry name" value="NAF"/>
    <property type="match status" value="1"/>
</dbReference>
<dbReference type="Gramene" id="OB02G13960.1">
    <property type="protein sequence ID" value="OB02G13960.1"/>
    <property type="gene ID" value="OB02G13960"/>
</dbReference>
<keyword evidence="5" id="KW-0808">Transferase</keyword>
<feature type="domain" description="NAF" evidence="17">
    <location>
        <begin position="327"/>
        <end position="351"/>
    </location>
</feature>
<feature type="compositionally biased region" description="Polar residues" evidence="14">
    <location>
        <begin position="290"/>
        <end position="299"/>
    </location>
</feature>
<evidence type="ECO:0000256" key="11">
    <source>
        <dbReference type="ARBA" id="ARBA00048679"/>
    </source>
</evidence>
<evidence type="ECO:0000259" key="16">
    <source>
        <dbReference type="PROSITE" id="PS50011"/>
    </source>
</evidence>
<keyword evidence="9" id="KW-0464">Manganese</keyword>
<dbReference type="InterPro" id="IPR008271">
    <property type="entry name" value="Ser/Thr_kinase_AS"/>
</dbReference>
<dbReference type="GO" id="GO:0004674">
    <property type="term" value="F:protein serine/threonine kinase activity"/>
    <property type="evidence" value="ECO:0007669"/>
    <property type="project" value="UniProtKB-KW"/>
</dbReference>
<dbReference type="PANTHER" id="PTHR43895:SF148">
    <property type="entry name" value="CBL-INTERACTING PROTEIN KINASE 26"/>
    <property type="match status" value="1"/>
</dbReference>
<dbReference type="GeneID" id="102717956"/>
<reference evidence="18" key="1">
    <citation type="submission" date="2013-04" db="UniProtKB">
        <authorList>
            <consortium name="EnsemblPlants"/>
        </authorList>
    </citation>
    <scope>IDENTIFICATION</scope>
</reference>
<evidence type="ECO:0000256" key="3">
    <source>
        <dbReference type="ARBA" id="ARBA00012513"/>
    </source>
</evidence>
<dbReference type="HOGENOM" id="CLU_000288_59_0_1"/>
<dbReference type="PROSITE" id="PS50011">
    <property type="entry name" value="PROTEIN_KINASE_DOM"/>
    <property type="match status" value="1"/>
</dbReference>
<dbReference type="EnsemblPlants" id="OB02G13960.1">
    <property type="protein sequence ID" value="OB02G13960.1"/>
    <property type="gene ID" value="OB02G13960"/>
</dbReference>
<dbReference type="InterPro" id="IPR018451">
    <property type="entry name" value="NAF/FISL_domain"/>
</dbReference>
<feature type="region of interest" description="Disordered" evidence="14">
    <location>
        <begin position="277"/>
        <end position="323"/>
    </location>
</feature>
<feature type="compositionally biased region" description="Polar residues" evidence="14">
    <location>
        <begin position="308"/>
        <end position="318"/>
    </location>
</feature>
<keyword evidence="15" id="KW-0472">Membrane</keyword>
<evidence type="ECO:0000256" key="9">
    <source>
        <dbReference type="ARBA" id="ARBA00023211"/>
    </source>
</evidence>
<dbReference type="CDD" id="cd14663">
    <property type="entry name" value="STKc_SnRK3"/>
    <property type="match status" value="1"/>
</dbReference>
<keyword evidence="8 12" id="KW-0067">ATP-binding</keyword>
<dbReference type="InterPro" id="IPR004041">
    <property type="entry name" value="NAF_dom"/>
</dbReference>
<dbReference type="InterPro" id="IPR017441">
    <property type="entry name" value="Protein_kinase_ATP_BS"/>
</dbReference>
<proteinExistence type="inferred from homology"/>
<keyword evidence="4 13" id="KW-0723">Serine/threonine-protein kinase</keyword>
<dbReference type="OrthoDB" id="644943at2759"/>
<evidence type="ECO:0000256" key="10">
    <source>
        <dbReference type="ARBA" id="ARBA00047899"/>
    </source>
</evidence>
<dbReference type="STRING" id="4533.J3L9S9"/>
<evidence type="ECO:0000256" key="6">
    <source>
        <dbReference type="ARBA" id="ARBA00022741"/>
    </source>
</evidence>
<keyword evidence="19" id="KW-1185">Reference proteome</keyword>
<organism evidence="18">
    <name type="scientific">Oryza brachyantha</name>
    <name type="common">malo sina</name>
    <dbReference type="NCBI Taxonomy" id="4533"/>
    <lineage>
        <taxon>Eukaryota</taxon>
        <taxon>Viridiplantae</taxon>
        <taxon>Streptophyta</taxon>
        <taxon>Embryophyta</taxon>
        <taxon>Tracheophyta</taxon>
        <taxon>Spermatophyta</taxon>
        <taxon>Magnoliopsida</taxon>
        <taxon>Liliopsida</taxon>
        <taxon>Poales</taxon>
        <taxon>Poaceae</taxon>
        <taxon>BOP clade</taxon>
        <taxon>Oryzoideae</taxon>
        <taxon>Oryzeae</taxon>
        <taxon>Oryzinae</taxon>
        <taxon>Oryza</taxon>
    </lineage>
</organism>
<sequence length="481" mass="54893">MDERRTILMDRYEIGRQLGQGNFAKVYYARNLTSGQAVAIKMIDKEKVTRVGLMVQIKREISIMRLVRHPNILQLFEVMASKSKIYFVLEYAKGGELFKKISKGKFSEDVARWYFHQLISGVDYCHSRGVYHRDLKPENLLLDENENLKVSDFGLSALSESKRQDGLLHTTCGTPAYVAPEVLSRRGYDGAKADIWSCGVILFVLVAGYLPFHDTNLIEMYRKISRADYKCPRSFSVELKDLLYKILDPDPSTRISISKIKRSAWYRKTTDVNAVKSKHETGEKMYKGEATTSDSNPASSRDRVYNGEATTSDSPECSNSKENHASLSLPNLNAFDIISLSTGFDLSNLFEERYGRREERFTTRQPAATIFAKLNELARRLKLKIKKKENGVLRLIAPKEGIKGFLELDAEVFELAPSLHLVEFKKSNGDTIEYQKLMKEDIRPALKDIVWAWQGDPHQQPEQSMQSEQQPSPLPSQQPQD</sequence>
<dbReference type="RefSeq" id="XP_006646907.1">
    <property type="nucleotide sequence ID" value="XM_006646844.3"/>
</dbReference>
<dbReference type="Pfam" id="PF03822">
    <property type="entry name" value="NAF"/>
    <property type="match status" value="1"/>
</dbReference>
<evidence type="ECO:0000256" key="13">
    <source>
        <dbReference type="RuleBase" id="RU000304"/>
    </source>
</evidence>
<gene>
    <name evidence="18" type="primary">LOC102717956</name>
</gene>
<evidence type="ECO:0000256" key="4">
    <source>
        <dbReference type="ARBA" id="ARBA00022527"/>
    </source>
</evidence>
<accession>J3L9S9</accession>
<dbReference type="Proteomes" id="UP000006038">
    <property type="component" value="Unassembled WGS sequence"/>
</dbReference>
<dbReference type="GO" id="GO:0106310">
    <property type="term" value="F:protein serine kinase activity"/>
    <property type="evidence" value="ECO:0007669"/>
    <property type="project" value="RHEA"/>
</dbReference>
<dbReference type="InterPro" id="IPR000719">
    <property type="entry name" value="Prot_kinase_dom"/>
</dbReference>
<dbReference type="SMART" id="SM00220">
    <property type="entry name" value="S_TKc"/>
    <property type="match status" value="1"/>
</dbReference>
<keyword evidence="15" id="KW-1133">Transmembrane helix</keyword>
<dbReference type="FunFam" id="1.10.510.10:FF:000279">
    <property type="entry name" value="Non-specific serine/threonine protein kinase"/>
    <property type="match status" value="1"/>
</dbReference>
<evidence type="ECO:0000256" key="5">
    <source>
        <dbReference type="ARBA" id="ARBA00022679"/>
    </source>
</evidence>
<protein>
    <recommendedName>
        <fullName evidence="3">non-specific serine/threonine protein kinase</fullName>
        <ecNumber evidence="3">2.7.11.1</ecNumber>
    </recommendedName>
</protein>
<dbReference type="OMA" id="CLCKVYE"/>
<dbReference type="eggNOG" id="KOG0583">
    <property type="taxonomic scope" value="Eukaryota"/>
</dbReference>
<evidence type="ECO:0000313" key="18">
    <source>
        <dbReference type="EnsemblPlants" id="OB02G13960.1"/>
    </source>
</evidence>
<dbReference type="KEGG" id="obr:102717956"/>
<feature type="binding site" evidence="12">
    <location>
        <position position="41"/>
    </location>
    <ligand>
        <name>ATP</name>
        <dbReference type="ChEBI" id="CHEBI:30616"/>
    </ligand>
</feature>
<evidence type="ECO:0000256" key="7">
    <source>
        <dbReference type="ARBA" id="ARBA00022777"/>
    </source>
</evidence>
<evidence type="ECO:0000256" key="1">
    <source>
        <dbReference type="ARBA" id="ARBA00001936"/>
    </source>
</evidence>
<dbReference type="GO" id="GO:0007165">
    <property type="term" value="P:signal transduction"/>
    <property type="evidence" value="ECO:0007669"/>
    <property type="project" value="InterPro"/>
</dbReference>
<evidence type="ECO:0000256" key="2">
    <source>
        <dbReference type="ARBA" id="ARBA00006234"/>
    </source>
</evidence>
<evidence type="ECO:0000256" key="15">
    <source>
        <dbReference type="SAM" id="Phobius"/>
    </source>
</evidence>
<dbReference type="CDD" id="cd12195">
    <property type="entry name" value="CIPK_C"/>
    <property type="match status" value="1"/>
</dbReference>
<dbReference type="SUPFAM" id="SSF56112">
    <property type="entry name" value="Protein kinase-like (PK-like)"/>
    <property type="match status" value="1"/>
</dbReference>
<dbReference type="PANTHER" id="PTHR43895">
    <property type="entry name" value="CALCIUM/CALMODULIN-DEPENDENT PROTEIN KINASE KINASE-RELATED"/>
    <property type="match status" value="1"/>
</dbReference>
<dbReference type="EC" id="2.7.11.1" evidence="3"/>
<dbReference type="PROSITE" id="PS00108">
    <property type="entry name" value="PROTEIN_KINASE_ST"/>
    <property type="match status" value="1"/>
</dbReference>
<evidence type="ECO:0000256" key="14">
    <source>
        <dbReference type="SAM" id="MobiDB-lite"/>
    </source>
</evidence>
<dbReference type="PROSITE" id="PS00107">
    <property type="entry name" value="PROTEIN_KINASE_ATP"/>
    <property type="match status" value="1"/>
</dbReference>
<dbReference type="AlphaFoldDB" id="J3L9S9"/>
<feature type="domain" description="Protein kinase" evidence="16">
    <location>
        <begin position="12"/>
        <end position="266"/>
    </location>
</feature>
<dbReference type="Gene3D" id="3.30.310.80">
    <property type="entry name" value="Kinase associated domain 1, KA1"/>
    <property type="match status" value="1"/>
</dbReference>
<feature type="compositionally biased region" description="Low complexity" evidence="14">
    <location>
        <begin position="460"/>
        <end position="471"/>
    </location>
</feature>
<keyword evidence="15" id="KW-0812">Transmembrane</keyword>
<feature type="region of interest" description="Disordered" evidence="14">
    <location>
        <begin position="453"/>
        <end position="481"/>
    </location>
</feature>
<dbReference type="Gene3D" id="1.10.510.10">
    <property type="entry name" value="Transferase(Phosphotransferase) domain 1"/>
    <property type="match status" value="1"/>
</dbReference>